<keyword evidence="3" id="KW-1185">Reference proteome</keyword>
<comment type="caution">
    <text evidence="2">The sequence shown here is derived from an EMBL/GenBank/DDBJ whole genome shotgun (WGS) entry which is preliminary data.</text>
</comment>
<evidence type="ECO:0000313" key="3">
    <source>
        <dbReference type="Proteomes" id="UP000249516"/>
    </source>
</evidence>
<dbReference type="Pfam" id="PF12005">
    <property type="entry name" value="DUF3499"/>
    <property type="match status" value="1"/>
</dbReference>
<dbReference type="RefSeq" id="WP_121031609.1">
    <property type="nucleotide sequence ID" value="NZ_PNJG02000003.1"/>
</dbReference>
<gene>
    <name evidence="2" type="ORF">C1C97_009915</name>
</gene>
<dbReference type="OrthoDB" id="3216194at2"/>
<feature type="compositionally biased region" description="Polar residues" evidence="1">
    <location>
        <begin position="172"/>
        <end position="189"/>
    </location>
</feature>
<dbReference type="InterPro" id="IPR021888">
    <property type="entry name" value="DUF3499"/>
</dbReference>
<name>A0A495A4J6_9MICC</name>
<proteinExistence type="predicted"/>
<dbReference type="AlphaFoldDB" id="A0A495A4J6"/>
<evidence type="ECO:0000313" key="2">
    <source>
        <dbReference type="EMBL" id="RKQ34149.1"/>
    </source>
</evidence>
<accession>A0A495A4J6</accession>
<sequence>MRDPGAPRRACSKQTCNRDAVCTLTYVYSDSTAVIGALSARREPHAYDLCPVHADTLTAPRGWRVVRLESADGWDRDDLPDAVRAVPQDDGSAPSRTPGHGASLAASRPGAGDHEGRRFLRDVSYRPPADGAPGAEDTSREASEDPARRGFVAEDSVAHTVPAGGADGYSEPTRSIANANQHPVPTHTSVPLPAALRTPHWRRP</sequence>
<dbReference type="Proteomes" id="UP000249516">
    <property type="component" value="Unassembled WGS sequence"/>
</dbReference>
<evidence type="ECO:0000256" key="1">
    <source>
        <dbReference type="SAM" id="MobiDB-lite"/>
    </source>
</evidence>
<feature type="compositionally biased region" description="Basic and acidic residues" evidence="1">
    <location>
        <begin position="137"/>
        <end position="152"/>
    </location>
</feature>
<feature type="compositionally biased region" description="Basic and acidic residues" evidence="1">
    <location>
        <begin position="111"/>
        <end position="124"/>
    </location>
</feature>
<dbReference type="EMBL" id="PNJG02000003">
    <property type="protein sequence ID" value="RKQ34149.1"/>
    <property type="molecule type" value="Genomic_DNA"/>
</dbReference>
<feature type="region of interest" description="Disordered" evidence="1">
    <location>
        <begin position="74"/>
        <end position="204"/>
    </location>
</feature>
<protein>
    <submittedName>
        <fullName evidence="2">DUF3499 family protein</fullName>
    </submittedName>
</protein>
<organism evidence="2 3">
    <name type="scientific">Kocuria tytonis</name>
    <dbReference type="NCBI Taxonomy" id="2054280"/>
    <lineage>
        <taxon>Bacteria</taxon>
        <taxon>Bacillati</taxon>
        <taxon>Actinomycetota</taxon>
        <taxon>Actinomycetes</taxon>
        <taxon>Micrococcales</taxon>
        <taxon>Micrococcaceae</taxon>
        <taxon>Kocuria</taxon>
    </lineage>
</organism>
<reference evidence="2 3" key="1">
    <citation type="submission" date="2018-10" db="EMBL/GenBank/DDBJ databases">
        <title>Kocuria tytouropygialis sp. nov., isolated from the uropygial gland of an American barn owl (Tyto furcata).</title>
        <authorList>
            <person name="Braun M.S."/>
            <person name="Wang E."/>
            <person name="Zimmermann S."/>
            <person name="Wagner H."/>
            <person name="Wink M."/>
        </authorList>
    </citation>
    <scope>NUCLEOTIDE SEQUENCE [LARGE SCALE GENOMIC DNA]</scope>
    <source>
        <strain evidence="2 3">442</strain>
    </source>
</reference>